<accession>A0A1V6C6Y2</accession>
<gene>
    <name evidence="2" type="ORF">BWX89_01253</name>
</gene>
<dbReference type="EMBL" id="MWDQ01000118">
    <property type="protein sequence ID" value="OQB72666.1"/>
    <property type="molecule type" value="Genomic_DNA"/>
</dbReference>
<dbReference type="InterPro" id="IPR006680">
    <property type="entry name" value="Amidohydro-rel"/>
</dbReference>
<organism evidence="2">
    <name type="scientific">candidate division TA06 bacterium ADurb.Bin131</name>
    <dbReference type="NCBI Taxonomy" id="1852827"/>
    <lineage>
        <taxon>Bacteria</taxon>
        <taxon>Bacteria division TA06</taxon>
    </lineage>
</organism>
<dbReference type="PANTHER" id="PTHR43135:SF3">
    <property type="entry name" value="ALPHA-D-RIBOSE 1-METHYLPHOSPHONATE 5-TRIPHOSPHATE DIPHOSPHATASE"/>
    <property type="match status" value="1"/>
</dbReference>
<dbReference type="InterPro" id="IPR057744">
    <property type="entry name" value="OTAase-like"/>
</dbReference>
<dbReference type="Proteomes" id="UP000485562">
    <property type="component" value="Unassembled WGS sequence"/>
</dbReference>
<dbReference type="SUPFAM" id="SSF51556">
    <property type="entry name" value="Metallo-dependent hydrolases"/>
    <property type="match status" value="1"/>
</dbReference>
<dbReference type="InterPro" id="IPR051781">
    <property type="entry name" value="Metallo-dep_Hydrolase"/>
</dbReference>
<evidence type="ECO:0000259" key="1">
    <source>
        <dbReference type="Pfam" id="PF01979"/>
    </source>
</evidence>
<dbReference type="InterPro" id="IPR011059">
    <property type="entry name" value="Metal-dep_hydrolase_composite"/>
</dbReference>
<dbReference type="Gene3D" id="3.20.20.140">
    <property type="entry name" value="Metal-dependent hydrolases"/>
    <property type="match status" value="1"/>
</dbReference>
<comment type="caution">
    <text evidence="2">The sequence shown here is derived from an EMBL/GenBank/DDBJ whole genome shotgun (WGS) entry which is preliminary data.</text>
</comment>
<sequence>MEKIALLNARVINGKNFDPTSSCVVLLSGSIIEDVMLNKKISIGEDYKKIDVGNNTLLPLFIDGHMHISGEPGRLDHLGHIKTNLEAVGKLQKCLLWGTGTVAHAAGSIESVILRDLINSGSINGCSDILVGGAITPTCGHVRGKSADGPWEIRKAVREMISVDVDFIKTTASGGFQWKHEKLTHPDYTYEELQVLVEQVHSREKKVHVHAHADPGILNAISAGCDVILHGVLINDICLEKIAEKGLWYMPTLYITSEKVFENSKLPDYMIERMRQTNPFHRQAVRKAFKIGVKIITGTDGGPGSIMYEICELVKCGFSSMEAIIAATSKTADAFGILDKTGTIEKGKKADLMMIKGDPLADVSILCKKESILMIIKNGRIILNQLE</sequence>
<name>A0A1V6C6Y2_UNCT6</name>
<reference evidence="2" key="1">
    <citation type="submission" date="2017-02" db="EMBL/GenBank/DDBJ databases">
        <title>Delving into the versatile metabolic prowess of the omnipresent phylum Bacteroidetes.</title>
        <authorList>
            <person name="Nobu M.K."/>
            <person name="Mei R."/>
            <person name="Narihiro T."/>
            <person name="Kuroda K."/>
            <person name="Liu W.-T."/>
        </authorList>
    </citation>
    <scope>NUCLEOTIDE SEQUENCE</scope>
    <source>
        <strain evidence="2">ADurb.Bin131</strain>
    </source>
</reference>
<dbReference type="Pfam" id="PF01979">
    <property type="entry name" value="Amidohydro_1"/>
    <property type="match status" value="1"/>
</dbReference>
<dbReference type="SUPFAM" id="SSF51338">
    <property type="entry name" value="Composite domain of metallo-dependent hydrolases"/>
    <property type="match status" value="1"/>
</dbReference>
<dbReference type="AlphaFoldDB" id="A0A1V6C6Y2"/>
<dbReference type="InterPro" id="IPR032466">
    <property type="entry name" value="Metal_Hydrolase"/>
</dbReference>
<dbReference type="CDD" id="cd01299">
    <property type="entry name" value="Met_dep_hydrolase_A"/>
    <property type="match status" value="1"/>
</dbReference>
<proteinExistence type="predicted"/>
<dbReference type="GO" id="GO:0016810">
    <property type="term" value="F:hydrolase activity, acting on carbon-nitrogen (but not peptide) bonds"/>
    <property type="evidence" value="ECO:0007669"/>
    <property type="project" value="InterPro"/>
</dbReference>
<dbReference type="Gene3D" id="2.30.40.10">
    <property type="entry name" value="Urease, subunit C, domain 1"/>
    <property type="match status" value="1"/>
</dbReference>
<evidence type="ECO:0000313" key="2">
    <source>
        <dbReference type="EMBL" id="OQB72666.1"/>
    </source>
</evidence>
<protein>
    <submittedName>
        <fullName evidence="2">Imidazolonepropionase</fullName>
    </submittedName>
</protein>
<dbReference type="PANTHER" id="PTHR43135">
    <property type="entry name" value="ALPHA-D-RIBOSE 1-METHYLPHOSPHONATE 5-TRIPHOSPHATE DIPHOSPHATASE"/>
    <property type="match status" value="1"/>
</dbReference>
<feature type="domain" description="Amidohydrolase-related" evidence="1">
    <location>
        <begin position="57"/>
        <end position="381"/>
    </location>
</feature>